<dbReference type="EMBL" id="CP021108">
    <property type="protein sequence ID" value="ARP81972.1"/>
    <property type="molecule type" value="Genomic_DNA"/>
</dbReference>
<feature type="region of interest" description="Disordered" evidence="17">
    <location>
        <begin position="1"/>
        <end position="23"/>
    </location>
</feature>
<feature type="transmembrane region" description="Helical" evidence="16">
    <location>
        <begin position="437"/>
        <end position="458"/>
    </location>
</feature>
<dbReference type="NCBIfam" id="TIGR02891">
    <property type="entry name" value="CtaD_CoxA"/>
    <property type="match status" value="1"/>
</dbReference>
<evidence type="ECO:0000256" key="10">
    <source>
        <dbReference type="ARBA" id="ARBA00022989"/>
    </source>
</evidence>
<evidence type="ECO:0000256" key="13">
    <source>
        <dbReference type="ARBA" id="ARBA00023136"/>
    </source>
</evidence>
<feature type="transmembrane region" description="Helical" evidence="16">
    <location>
        <begin position="89"/>
        <end position="114"/>
    </location>
</feature>
<dbReference type="InterPro" id="IPR023615">
    <property type="entry name" value="Cyt_c_Oxase_su1_BS"/>
</dbReference>
<comment type="catalytic activity">
    <reaction evidence="14 16">
        <text>4 Fe(II)-[cytochrome c] + O2 + 8 H(+)(in) = 4 Fe(III)-[cytochrome c] + 2 H2O + 4 H(+)(out)</text>
        <dbReference type="Rhea" id="RHEA:11436"/>
        <dbReference type="Rhea" id="RHEA-COMP:10350"/>
        <dbReference type="Rhea" id="RHEA-COMP:14399"/>
        <dbReference type="ChEBI" id="CHEBI:15377"/>
        <dbReference type="ChEBI" id="CHEBI:15378"/>
        <dbReference type="ChEBI" id="CHEBI:15379"/>
        <dbReference type="ChEBI" id="CHEBI:29033"/>
        <dbReference type="ChEBI" id="CHEBI:29034"/>
        <dbReference type="EC" id="7.1.1.9"/>
    </reaction>
</comment>
<keyword evidence="10 16" id="KW-1133">Transmembrane helix</keyword>
<dbReference type="InterPro" id="IPR036927">
    <property type="entry name" value="Cyt_c_oxase-like_su1_sf"/>
</dbReference>
<evidence type="ECO:0000256" key="9">
    <source>
        <dbReference type="ARBA" id="ARBA00022982"/>
    </source>
</evidence>
<proteinExistence type="inferred from homology"/>
<feature type="domain" description="Cytochrome oxidase subunit I profile" evidence="18">
    <location>
        <begin position="38"/>
        <end position="540"/>
    </location>
</feature>
<evidence type="ECO:0000256" key="12">
    <source>
        <dbReference type="ARBA" id="ARBA00023008"/>
    </source>
</evidence>
<dbReference type="PRINTS" id="PR01165">
    <property type="entry name" value="CYCOXIDASEI"/>
</dbReference>
<dbReference type="Gene3D" id="1.20.210.10">
    <property type="entry name" value="Cytochrome c oxidase-like, subunit I domain"/>
    <property type="match status" value="1"/>
</dbReference>
<dbReference type="InterPro" id="IPR000883">
    <property type="entry name" value="Cyt_C_Oxase_1"/>
</dbReference>
<keyword evidence="6 15" id="KW-0812">Transmembrane</keyword>
<keyword evidence="3 15" id="KW-0813">Transport</keyword>
<evidence type="ECO:0000256" key="11">
    <source>
        <dbReference type="ARBA" id="ARBA00023004"/>
    </source>
</evidence>
<feature type="transmembrane region" description="Helical" evidence="16">
    <location>
        <begin position="215"/>
        <end position="240"/>
    </location>
</feature>
<keyword evidence="11 16" id="KW-0408">Iron</keyword>
<evidence type="ECO:0000256" key="5">
    <source>
        <dbReference type="ARBA" id="ARBA00022660"/>
    </source>
</evidence>
<feature type="transmembrane region" description="Helical" evidence="16">
    <location>
        <begin position="173"/>
        <end position="195"/>
    </location>
</feature>
<dbReference type="GO" id="GO:0046872">
    <property type="term" value="F:metal ion binding"/>
    <property type="evidence" value="ECO:0007669"/>
    <property type="project" value="UniProtKB-KW"/>
</dbReference>
<name>A0A1W6YLM8_9BORD</name>
<dbReference type="AlphaFoldDB" id="A0A1W6YLM8"/>
<dbReference type="KEGG" id="bgv:CAL12_14880"/>
<dbReference type="Proteomes" id="UP000194151">
    <property type="component" value="Chromosome"/>
</dbReference>
<comment type="function">
    <text evidence="16">Cytochrome c oxidase is the component of the respiratory chain that catalyzes the reduction of oxygen to water. Subunits 1-3 form the functional core of the enzyme complex. CO I is the catalytic subunit of the enzyme. Electrons originating in cytochrome c are transferred via the copper A center of subunit 2 and heme A of subunit 1 to the bimetallic center formed by heme A3 and copper B.</text>
</comment>
<feature type="transmembrane region" description="Helical" evidence="16">
    <location>
        <begin position="302"/>
        <end position="321"/>
    </location>
</feature>
<comment type="similarity">
    <text evidence="15">Belongs to the heme-copper respiratory oxidase family.</text>
</comment>
<dbReference type="InterPro" id="IPR014241">
    <property type="entry name" value="Cyt_c_oxidase_su1_bac"/>
</dbReference>
<dbReference type="GO" id="GO:0022904">
    <property type="term" value="P:respiratory electron transport chain"/>
    <property type="evidence" value="ECO:0007669"/>
    <property type="project" value="TreeGrafter"/>
</dbReference>
<evidence type="ECO:0000256" key="17">
    <source>
        <dbReference type="SAM" id="MobiDB-lite"/>
    </source>
</evidence>
<dbReference type="PANTHER" id="PTHR10422:SF18">
    <property type="entry name" value="CYTOCHROME C OXIDASE SUBUNIT 1"/>
    <property type="match status" value="1"/>
</dbReference>
<accession>A0A1W6YLM8</accession>
<dbReference type="EC" id="7.1.1.9" evidence="16"/>
<sequence>MSESTTSPTPGAAARAAPRGSAPAPRNYLTDGYSLRSWLLTDDHKRVAILYAISITAFFALGGAAAALIRLELVTPQADLVSADTYNKLFTAHGVIMVWMFLIPSIPSVLGNFLVPIMVGAEDIAFPRLNLLSWYLYAVGGLFTLGALVLGGVDTGWTFYTPFSTMFSHSNVVVTLFGVFIVGFSSILTGLNIIVTVHTMRAPGMGWFRMPLFVWANYATSIILVLATPVLAITLLLLAAERVFGIGFFDPQLGGDPLLFQHLFWFYSHPAVYIMVLPAMGVVSEIIPCFTRRRIFAYRSMAYAILSIAVIGFLVWGHHMFVSGQSVYANMTFSLLSFMVAVPSAIKVFNWTATLYKGTITFSAPMLYALGFVGLFMLGGLTGLFLATLAIDVHVTDTYFVVAHFHYIMVGGAVMAYLGAVHFWWPKISGRLYPETLGRIAAITIFVGFNLTFFPQYILGYDGMPRRYHTYPPEFQVLNILSSTGAAVLAVGYLLPFCYLLWSWFHGRPAGANPWGASGLEWQTRSPPPKKNFDAPPNGEHDVYDYAGRDA</sequence>
<evidence type="ECO:0000256" key="2">
    <source>
        <dbReference type="ARBA" id="ARBA00004673"/>
    </source>
</evidence>
<dbReference type="STRING" id="1416806.CAL12_14880"/>
<reference evidence="19 20" key="1">
    <citation type="submission" date="2017-05" db="EMBL/GenBank/DDBJ databases">
        <title>Complete and WGS of Bordetella genogroups.</title>
        <authorList>
            <person name="Spilker T."/>
            <person name="LiPuma J."/>
        </authorList>
    </citation>
    <scope>NUCLEOTIDE SEQUENCE [LARGE SCALE GENOMIC DNA]</scope>
    <source>
        <strain evidence="19 20">AU19157</strain>
    </source>
</reference>
<dbReference type="PROSITE" id="PS00077">
    <property type="entry name" value="COX1_CUB"/>
    <property type="match status" value="1"/>
</dbReference>
<dbReference type="PROSITE" id="PS50855">
    <property type="entry name" value="COX1"/>
    <property type="match status" value="1"/>
</dbReference>
<dbReference type="RefSeq" id="WP_086065219.1">
    <property type="nucleotide sequence ID" value="NZ_CP021108.1"/>
</dbReference>
<feature type="transmembrane region" description="Helical" evidence="16">
    <location>
        <begin position="48"/>
        <end position="69"/>
    </location>
</feature>
<keyword evidence="16" id="KW-1003">Cell membrane</keyword>
<evidence type="ECO:0000256" key="6">
    <source>
        <dbReference type="ARBA" id="ARBA00022692"/>
    </source>
</evidence>
<dbReference type="PANTHER" id="PTHR10422">
    <property type="entry name" value="CYTOCHROME C OXIDASE SUBUNIT 1"/>
    <property type="match status" value="1"/>
</dbReference>
<keyword evidence="5 15" id="KW-0679">Respiratory chain</keyword>
<evidence type="ECO:0000256" key="1">
    <source>
        <dbReference type="ARBA" id="ARBA00004141"/>
    </source>
</evidence>
<evidence type="ECO:0000256" key="16">
    <source>
        <dbReference type="RuleBase" id="RU363061"/>
    </source>
</evidence>
<dbReference type="UniPathway" id="UPA00705"/>
<evidence type="ECO:0000313" key="20">
    <source>
        <dbReference type="Proteomes" id="UP000194151"/>
    </source>
</evidence>
<evidence type="ECO:0000256" key="7">
    <source>
        <dbReference type="ARBA" id="ARBA00022723"/>
    </source>
</evidence>
<feature type="compositionally biased region" description="Basic and acidic residues" evidence="17">
    <location>
        <begin position="539"/>
        <end position="551"/>
    </location>
</feature>
<keyword evidence="4 15" id="KW-0349">Heme</keyword>
<dbReference type="GO" id="GO:0020037">
    <property type="term" value="F:heme binding"/>
    <property type="evidence" value="ECO:0007669"/>
    <property type="project" value="InterPro"/>
</dbReference>
<keyword evidence="20" id="KW-1185">Reference proteome</keyword>
<dbReference type="OrthoDB" id="9803294at2"/>
<dbReference type="GO" id="GO:0005886">
    <property type="term" value="C:plasma membrane"/>
    <property type="evidence" value="ECO:0007669"/>
    <property type="project" value="UniProtKB-SubCell"/>
</dbReference>
<dbReference type="Pfam" id="PF00115">
    <property type="entry name" value="COX1"/>
    <property type="match status" value="1"/>
</dbReference>
<evidence type="ECO:0000256" key="4">
    <source>
        <dbReference type="ARBA" id="ARBA00022617"/>
    </source>
</evidence>
<dbReference type="InterPro" id="IPR023616">
    <property type="entry name" value="Cyt_c_oxase-like_su1_dom"/>
</dbReference>
<dbReference type="GO" id="GO:0015990">
    <property type="term" value="P:electron transport coupled proton transport"/>
    <property type="evidence" value="ECO:0007669"/>
    <property type="project" value="InterPro"/>
</dbReference>
<feature type="region of interest" description="Disordered" evidence="17">
    <location>
        <begin position="521"/>
        <end position="551"/>
    </location>
</feature>
<evidence type="ECO:0000256" key="3">
    <source>
        <dbReference type="ARBA" id="ARBA00022448"/>
    </source>
</evidence>
<evidence type="ECO:0000256" key="14">
    <source>
        <dbReference type="ARBA" id="ARBA00047816"/>
    </source>
</evidence>
<dbReference type="GO" id="GO:0006119">
    <property type="term" value="P:oxidative phosphorylation"/>
    <property type="evidence" value="ECO:0007669"/>
    <property type="project" value="UniProtKB-UniPathway"/>
</dbReference>
<comment type="subcellular location">
    <subcellularLocation>
        <location evidence="16">Cell membrane</location>
        <topology evidence="16">Multi-pass membrane protein</topology>
    </subcellularLocation>
    <subcellularLocation>
        <location evidence="1">Membrane</location>
        <topology evidence="1">Multi-pass membrane protein</topology>
    </subcellularLocation>
</comment>
<dbReference type="GO" id="GO:0004129">
    <property type="term" value="F:cytochrome-c oxidase activity"/>
    <property type="evidence" value="ECO:0007669"/>
    <property type="project" value="UniProtKB-EC"/>
</dbReference>
<feature type="transmembrane region" description="Helical" evidence="16">
    <location>
        <begin position="403"/>
        <end position="425"/>
    </location>
</feature>
<feature type="transmembrane region" description="Helical" evidence="16">
    <location>
        <begin position="134"/>
        <end position="153"/>
    </location>
</feature>
<dbReference type="SUPFAM" id="SSF81442">
    <property type="entry name" value="Cytochrome c oxidase subunit I-like"/>
    <property type="match status" value="1"/>
</dbReference>
<feature type="transmembrane region" description="Helical" evidence="16">
    <location>
        <begin position="478"/>
        <end position="502"/>
    </location>
</feature>
<protein>
    <recommendedName>
        <fullName evidence="16">Cytochrome c oxidase subunit 1</fullName>
        <ecNumber evidence="16">7.1.1.9</ecNumber>
    </recommendedName>
</protein>
<comment type="pathway">
    <text evidence="2 16">Energy metabolism; oxidative phosphorylation.</text>
</comment>
<evidence type="ECO:0000256" key="8">
    <source>
        <dbReference type="ARBA" id="ARBA00022967"/>
    </source>
</evidence>
<organism evidence="19 20">
    <name type="scientific">Bordetella genomosp. 8</name>
    <dbReference type="NCBI Taxonomy" id="1416806"/>
    <lineage>
        <taxon>Bacteria</taxon>
        <taxon>Pseudomonadati</taxon>
        <taxon>Pseudomonadota</taxon>
        <taxon>Betaproteobacteria</taxon>
        <taxon>Burkholderiales</taxon>
        <taxon>Alcaligenaceae</taxon>
        <taxon>Bordetella</taxon>
    </lineage>
</organism>
<feature type="transmembrane region" description="Helical" evidence="16">
    <location>
        <begin position="271"/>
        <end position="290"/>
    </location>
</feature>
<feature type="transmembrane region" description="Helical" evidence="16">
    <location>
        <begin position="367"/>
        <end position="391"/>
    </location>
</feature>
<evidence type="ECO:0000313" key="19">
    <source>
        <dbReference type="EMBL" id="ARP81972.1"/>
    </source>
</evidence>
<gene>
    <name evidence="19" type="ORF">CAL12_14880</name>
</gene>
<keyword evidence="13 16" id="KW-0472">Membrane</keyword>
<feature type="transmembrane region" description="Helical" evidence="16">
    <location>
        <begin position="327"/>
        <end position="346"/>
    </location>
</feature>
<keyword evidence="9 15" id="KW-0249">Electron transport</keyword>
<evidence type="ECO:0000259" key="18">
    <source>
        <dbReference type="PROSITE" id="PS50855"/>
    </source>
</evidence>
<keyword evidence="8" id="KW-1278">Translocase</keyword>
<keyword evidence="12 16" id="KW-0186">Copper</keyword>
<evidence type="ECO:0000256" key="15">
    <source>
        <dbReference type="RuleBase" id="RU000370"/>
    </source>
</evidence>
<keyword evidence="7 16" id="KW-0479">Metal-binding</keyword>